<proteinExistence type="predicted"/>
<protein>
    <submittedName>
        <fullName evidence="1">Uncharacterized protein</fullName>
    </submittedName>
</protein>
<evidence type="ECO:0000313" key="1">
    <source>
        <dbReference type="EMBL" id="MBW95979.1"/>
    </source>
</evidence>
<dbReference type="EMBL" id="GGEC01015496">
    <property type="protein sequence ID" value="MBW95979.1"/>
    <property type="molecule type" value="Transcribed_RNA"/>
</dbReference>
<accession>A0A2P2JR86</accession>
<sequence length="129" mass="14744">MKPSQHPKNSPAITKHEAAAIEAYKTNVLFIFLSLRRRRSQWCRLPLSSRGPASPPLVITHFRDLHLRSNHTQFLLCRPRGSHRSTNELRVVHFGYLLALIDAHTSIAIENPLFSVLDTRPVLLFLFGL</sequence>
<organism evidence="1">
    <name type="scientific">Rhizophora mucronata</name>
    <name type="common">Asiatic mangrove</name>
    <dbReference type="NCBI Taxonomy" id="61149"/>
    <lineage>
        <taxon>Eukaryota</taxon>
        <taxon>Viridiplantae</taxon>
        <taxon>Streptophyta</taxon>
        <taxon>Embryophyta</taxon>
        <taxon>Tracheophyta</taxon>
        <taxon>Spermatophyta</taxon>
        <taxon>Magnoliopsida</taxon>
        <taxon>eudicotyledons</taxon>
        <taxon>Gunneridae</taxon>
        <taxon>Pentapetalae</taxon>
        <taxon>rosids</taxon>
        <taxon>fabids</taxon>
        <taxon>Malpighiales</taxon>
        <taxon>Rhizophoraceae</taxon>
        <taxon>Rhizophora</taxon>
    </lineage>
</organism>
<name>A0A2P2JR86_RHIMU</name>
<dbReference type="AlphaFoldDB" id="A0A2P2JR86"/>
<reference evidence="1" key="1">
    <citation type="submission" date="2018-02" db="EMBL/GenBank/DDBJ databases">
        <title>Rhizophora mucronata_Transcriptome.</title>
        <authorList>
            <person name="Meera S.P."/>
            <person name="Sreeshan A."/>
            <person name="Augustine A."/>
        </authorList>
    </citation>
    <scope>NUCLEOTIDE SEQUENCE</scope>
    <source>
        <tissue evidence="1">Leaf</tissue>
    </source>
</reference>